<proteinExistence type="predicted"/>
<name>A0AAD6T9X5_9AGAR</name>
<dbReference type="AlphaFoldDB" id="A0AAD6T9X5"/>
<organism evidence="3 4">
    <name type="scientific">Mycena alexandri</name>
    <dbReference type="NCBI Taxonomy" id="1745969"/>
    <lineage>
        <taxon>Eukaryota</taxon>
        <taxon>Fungi</taxon>
        <taxon>Dikarya</taxon>
        <taxon>Basidiomycota</taxon>
        <taxon>Agaricomycotina</taxon>
        <taxon>Agaricomycetes</taxon>
        <taxon>Agaricomycetidae</taxon>
        <taxon>Agaricales</taxon>
        <taxon>Marasmiineae</taxon>
        <taxon>Mycenaceae</taxon>
        <taxon>Mycena</taxon>
    </lineage>
</organism>
<evidence type="ECO:0000259" key="2">
    <source>
        <dbReference type="Pfam" id="PF18803"/>
    </source>
</evidence>
<dbReference type="InterPro" id="IPR041457">
    <property type="entry name" value="CxC2_KDZ-assoc"/>
</dbReference>
<dbReference type="Pfam" id="PF18803">
    <property type="entry name" value="CxC2"/>
    <property type="match status" value="1"/>
</dbReference>
<gene>
    <name evidence="3" type="ORF">C8F04DRAFT_1176851</name>
</gene>
<evidence type="ECO:0000256" key="1">
    <source>
        <dbReference type="SAM" id="MobiDB-lite"/>
    </source>
</evidence>
<feature type="domain" description="CxC2-like cysteine cluster KDZ transposase-associated" evidence="2">
    <location>
        <begin position="164"/>
        <end position="270"/>
    </location>
</feature>
<dbReference type="InterPro" id="IPR040521">
    <property type="entry name" value="KDZ"/>
</dbReference>
<dbReference type="EMBL" id="JARJCM010000015">
    <property type="protein sequence ID" value="KAJ7041760.1"/>
    <property type="molecule type" value="Genomic_DNA"/>
</dbReference>
<comment type="caution">
    <text evidence="3">The sequence shown here is derived from an EMBL/GenBank/DDBJ whole genome shotgun (WGS) entry which is preliminary data.</text>
</comment>
<protein>
    <recommendedName>
        <fullName evidence="2">CxC2-like cysteine cluster KDZ transposase-associated domain-containing protein</fullName>
    </recommendedName>
</protein>
<keyword evidence="4" id="KW-1185">Reference proteome</keyword>
<feature type="region of interest" description="Disordered" evidence="1">
    <location>
        <begin position="76"/>
        <end position="95"/>
    </location>
</feature>
<evidence type="ECO:0000313" key="3">
    <source>
        <dbReference type="EMBL" id="KAJ7041760.1"/>
    </source>
</evidence>
<evidence type="ECO:0000313" key="4">
    <source>
        <dbReference type="Proteomes" id="UP001218188"/>
    </source>
</evidence>
<dbReference type="Proteomes" id="UP001218188">
    <property type="component" value="Unassembled WGS sequence"/>
</dbReference>
<sequence>MPRRRLAAFDIEFGGDVEEETAVVADRGVYFLADGLRRQEESFNVAHKKCRVQPGDLDDSYAEWIPVPDVGYDEHEGCDSESNPINAVDSKPANNKRKLDAHDPKCAHCKTTYTADGPTPIRIFKCEDCGEFLQCKGSCVSHHSTMPLHVVKEWTGSFWVTVPLAMLGLVYQLGHGGFPCVFPGEKIYKMTVIEAPTIHQIHMRYCACGRSDGADKVDQLLRNVWYPASLTDPATCSTFKTLRVFRLYNVVGNMNVHDFIHAMERGTDATASTGMNLASRPFTSLSSVWRDSGVNGTKTGEAGVNCWACPQDKKNLPPNWRNVEPRFRFLYMLLLAMDANFRLKNRMRHNEIDDPPLGPGWSYWVEPDRYQRHLKKYMSTCIAFAALLQKDTRITTGLRSSGVGGCICARHECVRPNGIGDLQKGERSNTPFLLRKKRLTKLLQIRKHGLHSAVGAPWL</sequence>
<reference evidence="3" key="1">
    <citation type="submission" date="2023-03" db="EMBL/GenBank/DDBJ databases">
        <title>Massive genome expansion in bonnet fungi (Mycena s.s.) driven by repeated elements and novel gene families across ecological guilds.</title>
        <authorList>
            <consortium name="Lawrence Berkeley National Laboratory"/>
            <person name="Harder C.B."/>
            <person name="Miyauchi S."/>
            <person name="Viragh M."/>
            <person name="Kuo A."/>
            <person name="Thoen E."/>
            <person name="Andreopoulos B."/>
            <person name="Lu D."/>
            <person name="Skrede I."/>
            <person name="Drula E."/>
            <person name="Henrissat B."/>
            <person name="Morin E."/>
            <person name="Kohler A."/>
            <person name="Barry K."/>
            <person name="LaButti K."/>
            <person name="Morin E."/>
            <person name="Salamov A."/>
            <person name="Lipzen A."/>
            <person name="Mereny Z."/>
            <person name="Hegedus B."/>
            <person name="Baldrian P."/>
            <person name="Stursova M."/>
            <person name="Weitz H."/>
            <person name="Taylor A."/>
            <person name="Grigoriev I.V."/>
            <person name="Nagy L.G."/>
            <person name="Martin F."/>
            <person name="Kauserud H."/>
        </authorList>
    </citation>
    <scope>NUCLEOTIDE SEQUENCE</scope>
    <source>
        <strain evidence="3">CBHHK200</strain>
    </source>
</reference>
<accession>A0AAD6T9X5</accession>
<dbReference type="Pfam" id="PF18758">
    <property type="entry name" value="KDZ"/>
    <property type="match status" value="1"/>
</dbReference>